<dbReference type="PANTHER" id="PTHR30346:SF0">
    <property type="entry name" value="HCA OPERON TRANSCRIPTIONAL ACTIVATOR HCAR"/>
    <property type="match status" value="1"/>
</dbReference>
<dbReference type="InterPro" id="IPR036390">
    <property type="entry name" value="WH_DNA-bd_sf"/>
</dbReference>
<dbReference type="Proteomes" id="UP000219042">
    <property type="component" value="Unassembled WGS sequence"/>
</dbReference>
<evidence type="ECO:0000256" key="4">
    <source>
        <dbReference type="ARBA" id="ARBA00023163"/>
    </source>
</evidence>
<dbReference type="EMBL" id="OANT01000001">
    <property type="protein sequence ID" value="SNX43132.1"/>
    <property type="molecule type" value="Genomic_DNA"/>
</dbReference>
<keyword evidence="7" id="KW-1185">Reference proteome</keyword>
<dbReference type="CDD" id="cd08414">
    <property type="entry name" value="PBP2_LTTR_aromatics_like"/>
    <property type="match status" value="1"/>
</dbReference>
<dbReference type="PROSITE" id="PS50931">
    <property type="entry name" value="HTH_LYSR"/>
    <property type="match status" value="1"/>
</dbReference>
<dbReference type="OrthoDB" id="646694at2"/>
<dbReference type="GO" id="GO:0003677">
    <property type="term" value="F:DNA binding"/>
    <property type="evidence" value="ECO:0007669"/>
    <property type="project" value="UniProtKB-KW"/>
</dbReference>
<dbReference type="Pfam" id="PF03466">
    <property type="entry name" value="LysR_substrate"/>
    <property type="match status" value="1"/>
</dbReference>
<evidence type="ECO:0000313" key="6">
    <source>
        <dbReference type="EMBL" id="SNX43132.1"/>
    </source>
</evidence>
<evidence type="ECO:0000313" key="7">
    <source>
        <dbReference type="Proteomes" id="UP000219042"/>
    </source>
</evidence>
<evidence type="ECO:0000259" key="5">
    <source>
        <dbReference type="PROSITE" id="PS50931"/>
    </source>
</evidence>
<organism evidence="6 7">
    <name type="scientific">Acinetobacter puyangensis</name>
    <dbReference type="NCBI Taxonomy" id="1096779"/>
    <lineage>
        <taxon>Bacteria</taxon>
        <taxon>Pseudomonadati</taxon>
        <taxon>Pseudomonadota</taxon>
        <taxon>Gammaproteobacteria</taxon>
        <taxon>Moraxellales</taxon>
        <taxon>Moraxellaceae</taxon>
        <taxon>Acinetobacter</taxon>
    </lineage>
</organism>
<name>A0A240E3H4_9GAMM</name>
<evidence type="ECO:0000256" key="2">
    <source>
        <dbReference type="ARBA" id="ARBA00023015"/>
    </source>
</evidence>
<keyword evidence="2" id="KW-0805">Transcription regulation</keyword>
<dbReference type="AlphaFoldDB" id="A0A240E3H4"/>
<evidence type="ECO:0000256" key="1">
    <source>
        <dbReference type="ARBA" id="ARBA00009437"/>
    </source>
</evidence>
<dbReference type="PANTHER" id="PTHR30346">
    <property type="entry name" value="TRANSCRIPTIONAL DUAL REGULATOR HCAR-RELATED"/>
    <property type="match status" value="1"/>
</dbReference>
<sequence>MLALRHLRYFVAISEEISFVAAAKKLNTVQSSLSQQMKDLEDYIGVDLFERGSRVIALTKTGEVFLQEAKKALIEAEKTQNFAMKLKGRAKDLKIGMMIGVEVKIPKYFIETIKQNSATMQVEIISAMSLPLIQMLEKGEIDIAFSRSNINNQDISSHEFLVEDLLIILPKDHPLNKYSHIPVKELNGINLVIPALEHAPELYNKILKIFTDHHIEPNIVAETENPFVTMSYVNMGMGITILPDNIRTIATNDVTIKKFLRIQPKISLFMNYRNSEKPSLEHLLHKIIRSA</sequence>
<dbReference type="GO" id="GO:0003700">
    <property type="term" value="F:DNA-binding transcription factor activity"/>
    <property type="evidence" value="ECO:0007669"/>
    <property type="project" value="InterPro"/>
</dbReference>
<dbReference type="SUPFAM" id="SSF53850">
    <property type="entry name" value="Periplasmic binding protein-like II"/>
    <property type="match status" value="1"/>
</dbReference>
<accession>A0A240E3H4</accession>
<dbReference type="InterPro" id="IPR036388">
    <property type="entry name" value="WH-like_DNA-bd_sf"/>
</dbReference>
<reference evidence="7" key="1">
    <citation type="submission" date="2016-09" db="EMBL/GenBank/DDBJ databases">
        <authorList>
            <person name="Varghese N."/>
            <person name="Submissions S."/>
        </authorList>
    </citation>
    <scope>NUCLEOTIDE SEQUENCE [LARGE SCALE GENOMIC DNA]</scope>
    <source>
        <strain evidence="7">ANC 4466</strain>
    </source>
</reference>
<feature type="domain" description="HTH lysR-type" evidence="5">
    <location>
        <begin position="1"/>
        <end position="59"/>
    </location>
</feature>
<comment type="similarity">
    <text evidence="1">Belongs to the LysR transcriptional regulatory family.</text>
</comment>
<dbReference type="Gene3D" id="3.40.190.10">
    <property type="entry name" value="Periplasmic binding protein-like II"/>
    <property type="match status" value="2"/>
</dbReference>
<dbReference type="GO" id="GO:0032993">
    <property type="term" value="C:protein-DNA complex"/>
    <property type="evidence" value="ECO:0007669"/>
    <property type="project" value="TreeGrafter"/>
</dbReference>
<dbReference type="InterPro" id="IPR005119">
    <property type="entry name" value="LysR_subst-bd"/>
</dbReference>
<keyword evidence="4" id="KW-0804">Transcription</keyword>
<proteinExistence type="inferred from homology"/>
<evidence type="ECO:0000256" key="3">
    <source>
        <dbReference type="ARBA" id="ARBA00023125"/>
    </source>
</evidence>
<dbReference type="SUPFAM" id="SSF46785">
    <property type="entry name" value="Winged helix' DNA-binding domain"/>
    <property type="match status" value="1"/>
</dbReference>
<dbReference type="FunFam" id="1.10.10.10:FF:000001">
    <property type="entry name" value="LysR family transcriptional regulator"/>
    <property type="match status" value="1"/>
</dbReference>
<dbReference type="Gene3D" id="1.10.10.10">
    <property type="entry name" value="Winged helix-like DNA-binding domain superfamily/Winged helix DNA-binding domain"/>
    <property type="match status" value="1"/>
</dbReference>
<dbReference type="Pfam" id="PF00126">
    <property type="entry name" value="HTH_1"/>
    <property type="match status" value="1"/>
</dbReference>
<protein>
    <submittedName>
        <fullName evidence="6">LysR family transcriptional regulator, hca operon transcriptional activator</fullName>
    </submittedName>
</protein>
<gene>
    <name evidence="6" type="ORF">SAMN05421731_101166</name>
</gene>
<dbReference type="PRINTS" id="PR00039">
    <property type="entry name" value="HTHLYSR"/>
</dbReference>
<keyword evidence="3" id="KW-0238">DNA-binding</keyword>
<dbReference type="RefSeq" id="WP_097077467.1">
    <property type="nucleotide sequence ID" value="NZ_BAABHT010000020.1"/>
</dbReference>
<dbReference type="InterPro" id="IPR000847">
    <property type="entry name" value="LysR_HTH_N"/>
</dbReference>